<dbReference type="GO" id="GO:0005524">
    <property type="term" value="F:ATP binding"/>
    <property type="evidence" value="ECO:0007669"/>
    <property type="project" value="UniProtKB-KW"/>
</dbReference>
<dbReference type="InterPro" id="IPR001270">
    <property type="entry name" value="ClpA/B"/>
</dbReference>
<keyword evidence="8" id="KW-1185">Reference proteome</keyword>
<accession>A0AAN7VI85</accession>
<organism evidence="7 8">
    <name type="scientific">Pyrocoelia pectoralis</name>
    <dbReference type="NCBI Taxonomy" id="417401"/>
    <lineage>
        <taxon>Eukaryota</taxon>
        <taxon>Metazoa</taxon>
        <taxon>Ecdysozoa</taxon>
        <taxon>Arthropoda</taxon>
        <taxon>Hexapoda</taxon>
        <taxon>Insecta</taxon>
        <taxon>Pterygota</taxon>
        <taxon>Neoptera</taxon>
        <taxon>Endopterygota</taxon>
        <taxon>Coleoptera</taxon>
        <taxon>Polyphaga</taxon>
        <taxon>Elateriformia</taxon>
        <taxon>Elateroidea</taxon>
        <taxon>Lampyridae</taxon>
        <taxon>Lampyrinae</taxon>
        <taxon>Pyrocoelia</taxon>
    </lineage>
</organism>
<evidence type="ECO:0000256" key="1">
    <source>
        <dbReference type="ARBA" id="ARBA00022741"/>
    </source>
</evidence>
<dbReference type="Gene3D" id="1.25.40.20">
    <property type="entry name" value="Ankyrin repeat-containing domain"/>
    <property type="match status" value="1"/>
</dbReference>
<evidence type="ECO:0000313" key="7">
    <source>
        <dbReference type="EMBL" id="KAK5643894.1"/>
    </source>
</evidence>
<dbReference type="Gene3D" id="1.10.8.60">
    <property type="match status" value="1"/>
</dbReference>
<dbReference type="SUPFAM" id="SSF48403">
    <property type="entry name" value="Ankyrin repeat"/>
    <property type="match status" value="1"/>
</dbReference>
<keyword evidence="1" id="KW-0547">Nucleotide-binding</keyword>
<dbReference type="Proteomes" id="UP001329430">
    <property type="component" value="Chromosome 5"/>
</dbReference>
<evidence type="ECO:0000256" key="4">
    <source>
        <dbReference type="SAM" id="Coils"/>
    </source>
</evidence>
<dbReference type="Gene3D" id="3.40.50.300">
    <property type="entry name" value="P-loop containing nucleotide triphosphate hydrolases"/>
    <property type="match status" value="1"/>
</dbReference>
<keyword evidence="4" id="KW-0175">Coiled coil</keyword>
<comment type="caution">
    <text evidence="7">The sequence shown here is derived from an EMBL/GenBank/DDBJ whole genome shotgun (WGS) entry which is preliminary data.</text>
</comment>
<evidence type="ECO:0008006" key="9">
    <source>
        <dbReference type="Google" id="ProtNLM"/>
    </source>
</evidence>
<dbReference type="GO" id="GO:0016887">
    <property type="term" value="F:ATP hydrolysis activity"/>
    <property type="evidence" value="ECO:0007669"/>
    <property type="project" value="InterPro"/>
</dbReference>
<evidence type="ECO:0000256" key="3">
    <source>
        <dbReference type="PROSITE-ProRule" id="PRU00023"/>
    </source>
</evidence>
<gene>
    <name evidence="7" type="ORF">RI129_007739</name>
</gene>
<dbReference type="EMBL" id="JAVRBK010000005">
    <property type="protein sequence ID" value="KAK5643894.1"/>
    <property type="molecule type" value="Genomic_DNA"/>
</dbReference>
<dbReference type="Pfam" id="PF07724">
    <property type="entry name" value="AAA_2"/>
    <property type="match status" value="1"/>
</dbReference>
<feature type="coiled-coil region" evidence="4">
    <location>
        <begin position="230"/>
        <end position="257"/>
    </location>
</feature>
<evidence type="ECO:0000259" key="5">
    <source>
        <dbReference type="SMART" id="SM00382"/>
    </source>
</evidence>
<dbReference type="GO" id="GO:0005739">
    <property type="term" value="C:mitochondrion"/>
    <property type="evidence" value="ECO:0007669"/>
    <property type="project" value="TreeGrafter"/>
</dbReference>
<dbReference type="CDD" id="cd19499">
    <property type="entry name" value="RecA-like_ClpB_Hsp104-like"/>
    <property type="match status" value="1"/>
</dbReference>
<keyword evidence="3" id="KW-0040">ANK repeat</keyword>
<dbReference type="GO" id="GO:0034605">
    <property type="term" value="P:cellular response to heat"/>
    <property type="evidence" value="ECO:0007669"/>
    <property type="project" value="TreeGrafter"/>
</dbReference>
<dbReference type="SMART" id="SM00382">
    <property type="entry name" value="AAA"/>
    <property type="match status" value="1"/>
</dbReference>
<proteinExistence type="predicted"/>
<dbReference type="InterPro" id="IPR002110">
    <property type="entry name" value="Ankyrin_rpt"/>
</dbReference>
<dbReference type="PRINTS" id="PR00300">
    <property type="entry name" value="CLPPROTEASEA"/>
</dbReference>
<dbReference type="InterPro" id="IPR036770">
    <property type="entry name" value="Ankyrin_rpt-contain_sf"/>
</dbReference>
<dbReference type="Pfam" id="PF10431">
    <property type="entry name" value="ClpB_D2-small"/>
    <property type="match status" value="1"/>
</dbReference>
<feature type="repeat" description="ANK" evidence="3">
    <location>
        <begin position="186"/>
        <end position="218"/>
    </location>
</feature>
<evidence type="ECO:0000313" key="8">
    <source>
        <dbReference type="Proteomes" id="UP001329430"/>
    </source>
</evidence>
<dbReference type="InterPro" id="IPR050130">
    <property type="entry name" value="ClpA_ClpB"/>
</dbReference>
<dbReference type="InterPro" id="IPR027417">
    <property type="entry name" value="P-loop_NTPase"/>
</dbReference>
<sequence length="615" mass="70454">MLKFARGIKLYRSLINPQKFSKITSSIQNNPNLQIAVIGWNNYYKYDEKYNEEKKRNFNIKSNLYSLILPFSLGIVHCSSSNNYDDKFFRVVRYGIAAEVAKMLEMYKVDVNARHNLGWTPLMVAVVNNKVDICKILLTSGADPNMTDEYVNPHRTAHEKGIHTLEALMIRDEEFCMMLNNKETYLGCTALHYAVLVDNLEIVKLLIANGANPCIENDAGHKPLRYARPNSEVEHLLKDVTVKYEELQKEKELEERRRFPLEERLKQFIVGQEGAITTVAACVRRKENGWVDEDHPLVFLFLGSSGIGKTELAKQLAGYIHKDKKSTSFIRLDMSEYQEKHEVAKLIGAPPGYIGHDDGGQLTKRLKTCPSAVVLFDEVDKAHPDVLTVLLQLFDEGRLTDGKGKTIECKDAIFIMTSNLASDEIANHGIELRQEIEKLRDERLQLKLDDKDIGDNITISRKFKDTVVKPILKKHFKRDEFLGRINEIVYFLPFSRNELIQLVNRELTVWAKRANDKHKIDLKWDRSVESALADGYDVNYGARSIKYEVERQVVNQLAAAHEQGLLSKGSTVMVSVSWKDVEDVKRVKLQVKKKGFKDFIDIEQFHSPAKKSFFG</sequence>
<dbReference type="PANTHER" id="PTHR11638:SF93">
    <property type="entry name" value="MITOCHONDRIAL DISAGGREGASE"/>
    <property type="match status" value="1"/>
</dbReference>
<reference evidence="7 8" key="1">
    <citation type="journal article" date="2024" name="Insects">
        <title>An Improved Chromosome-Level Genome Assembly of the Firefly Pyrocoelia pectoralis.</title>
        <authorList>
            <person name="Fu X."/>
            <person name="Meyer-Rochow V.B."/>
            <person name="Ballantyne L."/>
            <person name="Zhu X."/>
        </authorList>
    </citation>
    <scope>NUCLEOTIDE SEQUENCE [LARGE SCALE GENOMIC DNA]</scope>
    <source>
        <strain evidence="7">XCY_ONT2</strain>
    </source>
</reference>
<protein>
    <recommendedName>
        <fullName evidence="9">Caseinolytic peptidase B protein homolog</fullName>
    </recommendedName>
</protein>
<dbReference type="PROSITE" id="PS50297">
    <property type="entry name" value="ANK_REP_REGION"/>
    <property type="match status" value="2"/>
</dbReference>
<evidence type="ECO:0000259" key="6">
    <source>
        <dbReference type="SMART" id="SM01086"/>
    </source>
</evidence>
<evidence type="ECO:0000256" key="2">
    <source>
        <dbReference type="ARBA" id="ARBA00022840"/>
    </source>
</evidence>
<dbReference type="PANTHER" id="PTHR11638">
    <property type="entry name" value="ATP-DEPENDENT CLP PROTEASE"/>
    <property type="match status" value="1"/>
</dbReference>
<dbReference type="InterPro" id="IPR019489">
    <property type="entry name" value="Clp_ATPase_C"/>
</dbReference>
<dbReference type="SMART" id="SM00248">
    <property type="entry name" value="ANK"/>
    <property type="match status" value="2"/>
</dbReference>
<dbReference type="AlphaFoldDB" id="A0AAN7VI85"/>
<dbReference type="InterPro" id="IPR003593">
    <property type="entry name" value="AAA+_ATPase"/>
</dbReference>
<dbReference type="Pfam" id="PF12796">
    <property type="entry name" value="Ank_2"/>
    <property type="match status" value="1"/>
</dbReference>
<feature type="repeat" description="ANK" evidence="3">
    <location>
        <begin position="117"/>
        <end position="149"/>
    </location>
</feature>
<feature type="domain" description="Clp ATPase C-terminal" evidence="6">
    <location>
        <begin position="494"/>
        <end position="585"/>
    </location>
</feature>
<name>A0AAN7VI85_9COLE</name>
<dbReference type="SMART" id="SM01086">
    <property type="entry name" value="ClpB_D2-small"/>
    <property type="match status" value="1"/>
</dbReference>
<dbReference type="Pfam" id="PF00023">
    <property type="entry name" value="Ank"/>
    <property type="match status" value="1"/>
</dbReference>
<dbReference type="PROSITE" id="PS50088">
    <property type="entry name" value="ANK_REPEAT"/>
    <property type="match status" value="2"/>
</dbReference>
<feature type="domain" description="AAA+ ATPase" evidence="5">
    <location>
        <begin position="295"/>
        <end position="440"/>
    </location>
</feature>
<dbReference type="SUPFAM" id="SSF52540">
    <property type="entry name" value="P-loop containing nucleoside triphosphate hydrolases"/>
    <property type="match status" value="1"/>
</dbReference>
<keyword evidence="2" id="KW-0067">ATP-binding</keyword>
<dbReference type="InterPro" id="IPR003959">
    <property type="entry name" value="ATPase_AAA_core"/>
</dbReference>